<keyword evidence="4" id="KW-1185">Reference proteome</keyword>
<evidence type="ECO:0000256" key="1">
    <source>
        <dbReference type="SAM" id="Phobius"/>
    </source>
</evidence>
<protein>
    <submittedName>
        <fullName evidence="3">Uncharacterized membrane protein</fullName>
    </submittedName>
</protein>
<dbReference type="SUPFAM" id="SSF103481">
    <property type="entry name" value="Multidrug resistance efflux transporter EmrE"/>
    <property type="match status" value="2"/>
</dbReference>
<dbReference type="Gene3D" id="1.10.3730.20">
    <property type="match status" value="1"/>
</dbReference>
<keyword evidence="1" id="KW-0812">Transmembrane</keyword>
<dbReference type="AlphaFoldDB" id="A0A1H3DCQ2"/>
<evidence type="ECO:0000313" key="3">
    <source>
        <dbReference type="EMBL" id="SDX64161.1"/>
    </source>
</evidence>
<name>A0A1H3DCQ2_9EURY</name>
<feature type="transmembrane region" description="Helical" evidence="1">
    <location>
        <begin position="70"/>
        <end position="88"/>
    </location>
</feature>
<dbReference type="Pfam" id="PF00892">
    <property type="entry name" value="EamA"/>
    <property type="match status" value="1"/>
</dbReference>
<feature type="transmembrane region" description="Helical" evidence="1">
    <location>
        <begin position="6"/>
        <end position="27"/>
    </location>
</feature>
<dbReference type="RefSeq" id="WP_175454541.1">
    <property type="nucleotide sequence ID" value="NZ_FNPB01000001.1"/>
</dbReference>
<feature type="transmembrane region" description="Helical" evidence="1">
    <location>
        <begin position="158"/>
        <end position="177"/>
    </location>
</feature>
<organism evidence="3 4">
    <name type="scientific">Halobellus clavatus</name>
    <dbReference type="NCBI Taxonomy" id="660517"/>
    <lineage>
        <taxon>Archaea</taxon>
        <taxon>Methanobacteriati</taxon>
        <taxon>Methanobacteriota</taxon>
        <taxon>Stenosarchaea group</taxon>
        <taxon>Halobacteria</taxon>
        <taxon>Halobacteriales</taxon>
        <taxon>Haloferacaceae</taxon>
        <taxon>Halobellus</taxon>
    </lineage>
</organism>
<gene>
    <name evidence="3" type="ORF">SAMN04487946_101491</name>
</gene>
<feature type="transmembrane region" description="Helical" evidence="1">
    <location>
        <begin position="251"/>
        <end position="273"/>
    </location>
</feature>
<dbReference type="STRING" id="660517.SAMN04487946_101491"/>
<dbReference type="GO" id="GO:0016020">
    <property type="term" value="C:membrane"/>
    <property type="evidence" value="ECO:0007669"/>
    <property type="project" value="InterPro"/>
</dbReference>
<keyword evidence="1" id="KW-0472">Membrane</keyword>
<feature type="domain" description="EamA" evidence="2">
    <location>
        <begin position="8"/>
        <end position="142"/>
    </location>
</feature>
<accession>A0A1H3DCQ2</accession>
<dbReference type="PANTHER" id="PTHR22911">
    <property type="entry name" value="ACYL-MALONYL CONDENSING ENZYME-RELATED"/>
    <property type="match status" value="1"/>
</dbReference>
<dbReference type="InterPro" id="IPR000620">
    <property type="entry name" value="EamA_dom"/>
</dbReference>
<dbReference type="Proteomes" id="UP000199170">
    <property type="component" value="Unassembled WGS sequence"/>
</dbReference>
<reference evidence="4" key="1">
    <citation type="submission" date="2016-10" db="EMBL/GenBank/DDBJ databases">
        <authorList>
            <person name="Varghese N."/>
            <person name="Submissions S."/>
        </authorList>
    </citation>
    <scope>NUCLEOTIDE SEQUENCE [LARGE SCALE GENOMIC DNA]</scope>
    <source>
        <strain evidence="4">CGMCC 1.10118</strain>
    </source>
</reference>
<dbReference type="InterPro" id="IPR037185">
    <property type="entry name" value="EmrE-like"/>
</dbReference>
<feature type="transmembrane region" description="Helical" evidence="1">
    <location>
        <begin position="39"/>
        <end position="58"/>
    </location>
</feature>
<feature type="transmembrane region" description="Helical" evidence="1">
    <location>
        <begin position="125"/>
        <end position="146"/>
    </location>
</feature>
<evidence type="ECO:0000259" key="2">
    <source>
        <dbReference type="Pfam" id="PF00892"/>
    </source>
</evidence>
<feature type="transmembrane region" description="Helical" evidence="1">
    <location>
        <begin position="189"/>
        <end position="210"/>
    </location>
</feature>
<dbReference type="OrthoDB" id="330924at2157"/>
<evidence type="ECO:0000313" key="4">
    <source>
        <dbReference type="Proteomes" id="UP000199170"/>
    </source>
</evidence>
<feature type="transmembrane region" description="Helical" evidence="1">
    <location>
        <begin position="100"/>
        <end position="119"/>
    </location>
</feature>
<dbReference type="EMBL" id="FNPB01000001">
    <property type="protein sequence ID" value="SDX64161.1"/>
    <property type="molecule type" value="Genomic_DNA"/>
</dbReference>
<feature type="transmembrane region" description="Helical" evidence="1">
    <location>
        <begin position="225"/>
        <end position="245"/>
    </location>
</feature>
<proteinExistence type="predicted"/>
<feature type="transmembrane region" description="Helical" evidence="1">
    <location>
        <begin position="280"/>
        <end position="300"/>
    </location>
</feature>
<sequence length="302" mass="31225">MVVGAHLAGIGLAIGAAVCSAVSNLSVRKGTEGGRTSDAILLVAVCNVAILLPIVAVVYYPDYGLTRTSLLSFVVAGVLGTLIGRALMFTSIDRIGASRTAPIIASWALISTGLGVIFLDETLSLTHGVGVVLVVSGIAVIAWRTSNDNAAALSRRELLIGLSIPFLAAVAVGWEPIFANVGFDEGTPALVGLLLKSIAAVTGIAGYLWWRGALPAATTLRGQNAQWFVFAGVTNTLFLLGYYVALTIAPVNVVSPLIVTNTLFVVVLSALFMPERLERVSWQLLAASAVVVAGVALITVSG</sequence>
<keyword evidence="1" id="KW-1133">Transmembrane helix</keyword>